<keyword evidence="3 6" id="KW-1133">Transmembrane helix</keyword>
<dbReference type="RefSeq" id="WP_155175127.1">
    <property type="nucleotide sequence ID" value="NZ_BAAAFL010000053.1"/>
</dbReference>
<accession>A0ABW9RYD4</accession>
<evidence type="ECO:0000256" key="5">
    <source>
        <dbReference type="ARBA" id="ARBA00023136"/>
    </source>
</evidence>
<evidence type="ECO:0000256" key="6">
    <source>
        <dbReference type="SAM" id="Phobius"/>
    </source>
</evidence>
<evidence type="ECO:0000256" key="3">
    <source>
        <dbReference type="ARBA" id="ARBA00022989"/>
    </source>
</evidence>
<proteinExistence type="predicted"/>
<keyword evidence="4" id="KW-0238">DNA-binding</keyword>
<dbReference type="Pfam" id="PF09685">
    <property type="entry name" value="MamF_MmsF"/>
    <property type="match status" value="1"/>
</dbReference>
<dbReference type="SMART" id="SM00530">
    <property type="entry name" value="HTH_XRE"/>
    <property type="match status" value="1"/>
</dbReference>
<evidence type="ECO:0000313" key="9">
    <source>
        <dbReference type="Proteomes" id="UP000798808"/>
    </source>
</evidence>
<dbReference type="Proteomes" id="UP000798808">
    <property type="component" value="Unassembled WGS sequence"/>
</dbReference>
<dbReference type="PANTHER" id="PTHR46558">
    <property type="entry name" value="TRACRIPTIONAL REGULATORY PROTEIN-RELATED-RELATED"/>
    <property type="match status" value="1"/>
</dbReference>
<sequence length="191" mass="21672">MMSTAEKIISIRKRKGLSQEELAESAGVNLRTIQRIEKGENIPRGHTLNAIAGSLDEPVENLLESGKKEDKHFLRMLNLSALTFVLFPLLNVVLPTVLWINKKDQVLHAAEVGRSVISFQIMWTIASFVAFLLVLLTQLISKYHYGTEPGLGIFYVFAIAYIINITMIFYAAIQLKKGNYKTLFPFRFRII</sequence>
<dbReference type="Pfam" id="PF01381">
    <property type="entry name" value="HTH_3"/>
    <property type="match status" value="1"/>
</dbReference>
<comment type="subcellular location">
    <subcellularLocation>
        <location evidence="1">Membrane</location>
        <topology evidence="1">Multi-pass membrane protein</topology>
    </subcellularLocation>
</comment>
<dbReference type="PROSITE" id="PS50943">
    <property type="entry name" value="HTH_CROC1"/>
    <property type="match status" value="1"/>
</dbReference>
<dbReference type="SUPFAM" id="SSF47413">
    <property type="entry name" value="lambda repressor-like DNA-binding domains"/>
    <property type="match status" value="1"/>
</dbReference>
<dbReference type="InterPro" id="IPR010982">
    <property type="entry name" value="Lambda_DNA-bd_dom_sf"/>
</dbReference>
<evidence type="ECO:0000259" key="7">
    <source>
        <dbReference type="PROSITE" id="PS50943"/>
    </source>
</evidence>
<evidence type="ECO:0000256" key="2">
    <source>
        <dbReference type="ARBA" id="ARBA00022692"/>
    </source>
</evidence>
<keyword evidence="5 6" id="KW-0472">Membrane</keyword>
<dbReference type="InterPro" id="IPR001387">
    <property type="entry name" value="Cro/C1-type_HTH"/>
</dbReference>
<name>A0ABW9RYD4_9BACT</name>
<dbReference type="CDD" id="cd00093">
    <property type="entry name" value="HTH_XRE"/>
    <property type="match status" value="1"/>
</dbReference>
<gene>
    <name evidence="8" type="ORF">E1163_23915</name>
</gene>
<feature type="transmembrane region" description="Helical" evidence="6">
    <location>
        <begin position="152"/>
        <end position="173"/>
    </location>
</feature>
<feature type="transmembrane region" description="Helical" evidence="6">
    <location>
        <begin position="79"/>
        <end position="100"/>
    </location>
</feature>
<dbReference type="InterPro" id="IPR019109">
    <property type="entry name" value="MamF_MmsF"/>
</dbReference>
<keyword evidence="2 6" id="KW-0812">Transmembrane</keyword>
<evidence type="ECO:0000313" key="8">
    <source>
        <dbReference type="EMBL" id="MTI28025.1"/>
    </source>
</evidence>
<evidence type="ECO:0000256" key="1">
    <source>
        <dbReference type="ARBA" id="ARBA00004141"/>
    </source>
</evidence>
<dbReference type="PANTHER" id="PTHR46558:SF4">
    <property type="entry name" value="DNA-BIDING PHAGE PROTEIN"/>
    <property type="match status" value="1"/>
</dbReference>
<keyword evidence="9" id="KW-1185">Reference proteome</keyword>
<organism evidence="8 9">
    <name type="scientific">Fulvivirga kasyanovii</name>
    <dbReference type="NCBI Taxonomy" id="396812"/>
    <lineage>
        <taxon>Bacteria</taxon>
        <taxon>Pseudomonadati</taxon>
        <taxon>Bacteroidota</taxon>
        <taxon>Cytophagia</taxon>
        <taxon>Cytophagales</taxon>
        <taxon>Fulvivirgaceae</taxon>
        <taxon>Fulvivirga</taxon>
    </lineage>
</organism>
<feature type="transmembrane region" description="Helical" evidence="6">
    <location>
        <begin position="121"/>
        <end position="140"/>
    </location>
</feature>
<comment type="caution">
    <text evidence="8">The sequence shown here is derived from an EMBL/GenBank/DDBJ whole genome shotgun (WGS) entry which is preliminary data.</text>
</comment>
<dbReference type="EMBL" id="SMLW01000650">
    <property type="protein sequence ID" value="MTI28025.1"/>
    <property type="molecule type" value="Genomic_DNA"/>
</dbReference>
<reference evidence="8 9" key="1">
    <citation type="submission" date="2019-02" db="EMBL/GenBank/DDBJ databases">
        <authorList>
            <person name="Goldberg S.R."/>
            <person name="Haltli B.A."/>
            <person name="Correa H."/>
            <person name="Russell K.G."/>
        </authorList>
    </citation>
    <scope>NUCLEOTIDE SEQUENCE [LARGE SCALE GENOMIC DNA]</scope>
    <source>
        <strain evidence="8 9">JCM 16186</strain>
    </source>
</reference>
<feature type="domain" description="HTH cro/C1-type" evidence="7">
    <location>
        <begin position="8"/>
        <end position="62"/>
    </location>
</feature>
<evidence type="ECO:0000256" key="4">
    <source>
        <dbReference type="ARBA" id="ARBA00023125"/>
    </source>
</evidence>
<protein>
    <submittedName>
        <fullName evidence="8">Helix-turn-helix domain-containing protein</fullName>
    </submittedName>
</protein>
<dbReference type="Gene3D" id="1.10.260.40">
    <property type="entry name" value="lambda repressor-like DNA-binding domains"/>
    <property type="match status" value="1"/>
</dbReference>